<dbReference type="NCBIfam" id="NF001824">
    <property type="entry name" value="PRK00558.1-5"/>
    <property type="match status" value="1"/>
</dbReference>
<dbReference type="SUPFAM" id="SSF46600">
    <property type="entry name" value="C-terminal UvrC-binding domain of UvrB"/>
    <property type="match status" value="1"/>
</dbReference>
<evidence type="ECO:0000256" key="2">
    <source>
        <dbReference type="ARBA" id="ARBA00022763"/>
    </source>
</evidence>
<keyword evidence="6" id="KW-0742">SOS response</keyword>
<dbReference type="InterPro" id="IPR000305">
    <property type="entry name" value="GIY-YIG_endonuc"/>
</dbReference>
<reference evidence="11 12" key="1">
    <citation type="submission" date="2020-04" db="EMBL/GenBank/DDBJ databases">
        <title>Antimicrobial susceptibility and clonality of vaginal-derived multi-drug resistant Mobiluncus isolates in China.</title>
        <authorList>
            <person name="Zhang X."/>
        </authorList>
    </citation>
    <scope>NUCLEOTIDE SEQUENCE [LARGE SCALE GENOMIC DNA]</scope>
    <source>
        <strain evidence="11 12">13</strain>
    </source>
</reference>
<keyword evidence="3 6" id="KW-0228">DNA excision</keyword>
<dbReference type="AlphaFoldDB" id="A0A7Y0U045"/>
<dbReference type="Proteomes" id="UP000578252">
    <property type="component" value="Unassembled WGS sequence"/>
</dbReference>
<evidence type="ECO:0000256" key="7">
    <source>
        <dbReference type="SAM" id="MobiDB-lite"/>
    </source>
</evidence>
<dbReference type="InterPro" id="IPR047296">
    <property type="entry name" value="GIY-YIG_UvrC_Cho"/>
</dbReference>
<dbReference type="InterPro" id="IPR036876">
    <property type="entry name" value="UVR_dom_sf"/>
</dbReference>
<evidence type="ECO:0000256" key="6">
    <source>
        <dbReference type="HAMAP-Rule" id="MF_00203"/>
    </source>
</evidence>
<dbReference type="GO" id="GO:0006289">
    <property type="term" value="P:nucleotide-excision repair"/>
    <property type="evidence" value="ECO:0007669"/>
    <property type="project" value="UniProtKB-UniRule"/>
</dbReference>
<dbReference type="SMART" id="SM00278">
    <property type="entry name" value="HhH1"/>
    <property type="match status" value="2"/>
</dbReference>
<dbReference type="PANTHER" id="PTHR30562:SF1">
    <property type="entry name" value="UVRABC SYSTEM PROTEIN C"/>
    <property type="match status" value="1"/>
</dbReference>
<dbReference type="Pfam" id="PF14520">
    <property type="entry name" value="HHH_5"/>
    <property type="match status" value="1"/>
</dbReference>
<dbReference type="Gene3D" id="4.10.860.10">
    <property type="entry name" value="UVR domain"/>
    <property type="match status" value="1"/>
</dbReference>
<dbReference type="InterPro" id="IPR003583">
    <property type="entry name" value="Hlx-hairpin-Hlx_DNA-bd_motif"/>
</dbReference>
<dbReference type="EMBL" id="JABCUR010000002">
    <property type="protein sequence ID" value="NMW64347.1"/>
    <property type="molecule type" value="Genomic_DNA"/>
</dbReference>
<name>A0A7Y0U045_9ACTO</name>
<feature type="domain" description="UVR" evidence="8">
    <location>
        <begin position="206"/>
        <end position="241"/>
    </location>
</feature>
<evidence type="ECO:0000313" key="11">
    <source>
        <dbReference type="EMBL" id="NMW64347.1"/>
    </source>
</evidence>
<feature type="domain" description="GIY-YIG" evidence="9">
    <location>
        <begin position="14"/>
        <end position="93"/>
    </location>
</feature>
<dbReference type="InterPro" id="IPR001943">
    <property type="entry name" value="UVR_dom"/>
</dbReference>
<dbReference type="Gene3D" id="1.10.150.20">
    <property type="entry name" value="5' to 3' exonuclease, C-terminal subdomain"/>
    <property type="match status" value="1"/>
</dbReference>
<dbReference type="SUPFAM" id="SSF82771">
    <property type="entry name" value="GIY-YIG endonuclease"/>
    <property type="match status" value="1"/>
</dbReference>
<dbReference type="RefSeq" id="WP_169771510.1">
    <property type="nucleotide sequence ID" value="NZ_JABCUR010000002.1"/>
</dbReference>
<dbReference type="InterPro" id="IPR010994">
    <property type="entry name" value="RuvA_2-like"/>
</dbReference>
<keyword evidence="5 6" id="KW-0234">DNA repair</keyword>
<dbReference type="InterPro" id="IPR001162">
    <property type="entry name" value="UvrC_RNase_H_dom"/>
</dbReference>
<dbReference type="InterPro" id="IPR050066">
    <property type="entry name" value="UvrABC_protein_C"/>
</dbReference>
<evidence type="ECO:0000256" key="1">
    <source>
        <dbReference type="ARBA" id="ARBA00022490"/>
    </source>
</evidence>
<feature type="domain" description="UvrC family homology region profile" evidence="10">
    <location>
        <begin position="257"/>
        <end position="494"/>
    </location>
</feature>
<comment type="similarity">
    <text evidence="6">Belongs to the UvrC family.</text>
</comment>
<proteinExistence type="inferred from homology"/>
<dbReference type="CDD" id="cd10434">
    <property type="entry name" value="GIY-YIG_UvrC_Cho"/>
    <property type="match status" value="1"/>
</dbReference>
<evidence type="ECO:0000313" key="12">
    <source>
        <dbReference type="Proteomes" id="UP000578252"/>
    </source>
</evidence>
<comment type="function">
    <text evidence="6">The UvrABC repair system catalyzes the recognition and processing of DNA lesions. UvrC both incises the 5' and 3' sides of the lesion. The N-terminal half is responsible for the 3' incision and the C-terminal half is responsible for the 5' incision.</text>
</comment>
<evidence type="ECO:0000259" key="10">
    <source>
        <dbReference type="PROSITE" id="PS50165"/>
    </source>
</evidence>
<keyword evidence="4 6" id="KW-0267">Excision nuclease</keyword>
<comment type="subcellular location">
    <subcellularLocation>
        <location evidence="6">Cytoplasm</location>
    </subcellularLocation>
</comment>
<dbReference type="HAMAP" id="MF_00203">
    <property type="entry name" value="UvrC"/>
    <property type="match status" value="1"/>
</dbReference>
<sequence length="702" mass="77923">MRPENFPKPAEIPTAPGVYRWRDAHGRVIYVGKAKNLRNRLTSYFVDPAKLHPRTAKMVATAESVSWVVVGSEVEALTLEYTWIKEYDPKFNVMFKDDKSYPYFAVTLNQEFPRMGVLRSAHQRGVRYFGPYTAVWAIRQTSDLLETVFPVRTCTDGVFARARAAGRACLKGYIGRCSAPCIGRISAAEHRELANRVCDFMSGHEAGLLRDLENQMWAESKAFRFEEAAKKRDQLEALHKVLEKNAVVMDTDTDADLFALAADELQVSVQVFYVRAGRIRGQRGWISTIEEDVDTSELMSLALEQIYGQVAAKLAQSGGAQLREPSSATDVAHFDTTYIPKQILVSVIPADPASLEAWLSGLRGSKVTIRRPQRGMKREAVERVELNAVDGLRLYKTRRASDLTQRNLALNELGRALGIDPPLRVECYDISHTQGTFQVGSMVVFEDGAPRKNAYRKFTVRGSQGQGAADDTEAMNEVLRRRFERLIQEETPAPHEVEPAVTDRGDPAARYVGESSVAGDVGDAASRGANPNPGEGLSGDPSGEIREPKRFSYRPDLVVVDGALPQVHAARAAMDAAGVWDIPVVGLAKRLEEVWTVDSDFPVIFPRTSTALYLLQYLRDESHRFAITAHRKKRGQAMTRSVLDGIPGLGPAKQKALLKHFGSLRQIRRASAEDISKVPGFGRILATQVVKYLQENLEPGKN</sequence>
<dbReference type="GO" id="GO:0009432">
    <property type="term" value="P:SOS response"/>
    <property type="evidence" value="ECO:0007669"/>
    <property type="project" value="UniProtKB-UniRule"/>
</dbReference>
<dbReference type="InterPro" id="IPR035901">
    <property type="entry name" value="GIY-YIG_endonuc_sf"/>
</dbReference>
<dbReference type="GO" id="GO:0009381">
    <property type="term" value="F:excinuclease ABC activity"/>
    <property type="evidence" value="ECO:0007669"/>
    <property type="project" value="UniProtKB-UniRule"/>
</dbReference>
<dbReference type="Pfam" id="PF22920">
    <property type="entry name" value="UvrC_RNaseH"/>
    <property type="match status" value="1"/>
</dbReference>
<evidence type="ECO:0000259" key="9">
    <source>
        <dbReference type="PROSITE" id="PS50164"/>
    </source>
</evidence>
<dbReference type="PROSITE" id="PS50165">
    <property type="entry name" value="UVRC"/>
    <property type="match status" value="1"/>
</dbReference>
<organism evidence="11 12">
    <name type="scientific">Mobiluncus mulieris</name>
    <dbReference type="NCBI Taxonomy" id="2052"/>
    <lineage>
        <taxon>Bacteria</taxon>
        <taxon>Bacillati</taxon>
        <taxon>Actinomycetota</taxon>
        <taxon>Actinomycetes</taxon>
        <taxon>Actinomycetales</taxon>
        <taxon>Actinomycetaceae</taxon>
        <taxon>Mobiluncus</taxon>
    </lineage>
</organism>
<dbReference type="SUPFAM" id="SSF47781">
    <property type="entry name" value="RuvA domain 2-like"/>
    <property type="match status" value="1"/>
</dbReference>
<dbReference type="PROSITE" id="PS50164">
    <property type="entry name" value="GIY_YIG"/>
    <property type="match status" value="1"/>
</dbReference>
<protein>
    <recommendedName>
        <fullName evidence="6">UvrABC system protein C</fullName>
        <shortName evidence="6">Protein UvrC</shortName>
    </recommendedName>
    <alternativeName>
        <fullName evidence="6">Excinuclease ABC subunit C</fullName>
    </alternativeName>
</protein>
<dbReference type="Pfam" id="PF01541">
    <property type="entry name" value="GIY-YIG"/>
    <property type="match status" value="1"/>
</dbReference>
<dbReference type="InterPro" id="IPR004791">
    <property type="entry name" value="UvrC"/>
</dbReference>
<comment type="subunit">
    <text evidence="6">Interacts with UvrB in an incision complex.</text>
</comment>
<evidence type="ECO:0000259" key="8">
    <source>
        <dbReference type="PROSITE" id="PS50151"/>
    </source>
</evidence>
<dbReference type="GO" id="GO:0003677">
    <property type="term" value="F:DNA binding"/>
    <property type="evidence" value="ECO:0007669"/>
    <property type="project" value="UniProtKB-UniRule"/>
</dbReference>
<feature type="region of interest" description="Disordered" evidence="7">
    <location>
        <begin position="516"/>
        <end position="548"/>
    </location>
</feature>
<dbReference type="SMART" id="SM00465">
    <property type="entry name" value="GIYc"/>
    <property type="match status" value="1"/>
</dbReference>
<dbReference type="GO" id="GO:0005737">
    <property type="term" value="C:cytoplasm"/>
    <property type="evidence" value="ECO:0007669"/>
    <property type="project" value="UniProtKB-SubCell"/>
</dbReference>
<gene>
    <name evidence="6 11" type="primary">uvrC</name>
    <name evidence="11" type="ORF">HHJ78_02070</name>
</gene>
<dbReference type="GO" id="GO:0009380">
    <property type="term" value="C:excinuclease repair complex"/>
    <property type="evidence" value="ECO:0007669"/>
    <property type="project" value="InterPro"/>
</dbReference>
<dbReference type="InterPro" id="IPR038476">
    <property type="entry name" value="UvrC_RNase_H_dom_sf"/>
</dbReference>
<dbReference type="FunFam" id="3.40.1440.10:FF:000001">
    <property type="entry name" value="UvrABC system protein C"/>
    <property type="match status" value="1"/>
</dbReference>
<dbReference type="Pfam" id="PF08459">
    <property type="entry name" value="UvrC_RNaseH_dom"/>
    <property type="match status" value="1"/>
</dbReference>
<accession>A0A7Y0U045</accession>
<evidence type="ECO:0000256" key="3">
    <source>
        <dbReference type="ARBA" id="ARBA00022769"/>
    </source>
</evidence>
<keyword evidence="1 6" id="KW-0963">Cytoplasm</keyword>
<dbReference type="Pfam" id="PF02151">
    <property type="entry name" value="UVR"/>
    <property type="match status" value="1"/>
</dbReference>
<dbReference type="Gene3D" id="3.30.420.340">
    <property type="entry name" value="UvrC, RNAse H endonuclease domain"/>
    <property type="match status" value="1"/>
</dbReference>
<dbReference type="Gene3D" id="3.40.1440.10">
    <property type="entry name" value="GIY-YIG endonuclease"/>
    <property type="match status" value="1"/>
</dbReference>
<keyword evidence="2 6" id="KW-0227">DNA damage</keyword>
<comment type="caution">
    <text evidence="11">The sequence shown here is derived from an EMBL/GenBank/DDBJ whole genome shotgun (WGS) entry which is preliminary data.</text>
</comment>
<dbReference type="PANTHER" id="PTHR30562">
    <property type="entry name" value="UVRC/OXIDOREDUCTASE"/>
    <property type="match status" value="1"/>
</dbReference>
<evidence type="ECO:0000256" key="5">
    <source>
        <dbReference type="ARBA" id="ARBA00023204"/>
    </source>
</evidence>
<evidence type="ECO:0000256" key="4">
    <source>
        <dbReference type="ARBA" id="ARBA00022881"/>
    </source>
</evidence>
<dbReference type="PROSITE" id="PS50151">
    <property type="entry name" value="UVR"/>
    <property type="match status" value="1"/>
</dbReference>